<keyword evidence="4 7" id="KW-0812">Transmembrane</keyword>
<proteinExistence type="predicted"/>
<feature type="transmembrane region" description="Helical" evidence="7">
    <location>
        <begin position="79"/>
        <end position="98"/>
    </location>
</feature>
<evidence type="ECO:0000256" key="1">
    <source>
        <dbReference type="ARBA" id="ARBA00004651"/>
    </source>
</evidence>
<dbReference type="EMBL" id="CP051774">
    <property type="protein sequence ID" value="QJE98618.1"/>
    <property type="molecule type" value="Genomic_DNA"/>
</dbReference>
<dbReference type="Pfam" id="PF04632">
    <property type="entry name" value="FUSC"/>
    <property type="match status" value="1"/>
</dbReference>
<keyword evidence="3" id="KW-1003">Cell membrane</keyword>
<feature type="transmembrane region" description="Helical" evidence="7">
    <location>
        <begin position="420"/>
        <end position="442"/>
    </location>
</feature>
<feature type="transmembrane region" description="Helical" evidence="7">
    <location>
        <begin position="161"/>
        <end position="179"/>
    </location>
</feature>
<evidence type="ECO:0000256" key="6">
    <source>
        <dbReference type="ARBA" id="ARBA00023136"/>
    </source>
</evidence>
<evidence type="ECO:0000256" key="3">
    <source>
        <dbReference type="ARBA" id="ARBA00022475"/>
    </source>
</evidence>
<dbReference type="RefSeq" id="WP_169457105.1">
    <property type="nucleotide sequence ID" value="NZ_CP051774.1"/>
</dbReference>
<dbReference type="GO" id="GO:0005886">
    <property type="term" value="C:plasma membrane"/>
    <property type="evidence" value="ECO:0007669"/>
    <property type="project" value="UniProtKB-SubCell"/>
</dbReference>
<comment type="subcellular location">
    <subcellularLocation>
        <location evidence="1">Cell membrane</location>
        <topology evidence="1">Multi-pass membrane protein</topology>
    </subcellularLocation>
</comment>
<evidence type="ECO:0000313" key="9">
    <source>
        <dbReference type="Proteomes" id="UP000501812"/>
    </source>
</evidence>
<sequence length="664" mass="73032">MSPSLSASPLLAWLRILPTRIDAWRQRWHGLEFAVQGMLATALAFYTAIIFDIRTPYSAAVTVWVVASTRPGHVLSKSAYRLLGTMLGGAFGVFLIATMDAMPVLLFGLLSLWVGICTGIGNLFRHFRAYAGLLAGYTAAFVVVGAQAHHDQVMLVALDRTASIMIGVLSMSLVAALSGSRRSASQMEESLQQIHARILAAVPFRWDMKPEEILSSRLRLSREYSRTEALLEYAHLETPEFHHRVRRLRVLTGLTLDLLDASRVVTHQWQQLSGSPALHDRIRDFFTELCSILAPAFQTPDRPNLQQASAGLEELLARTEDRIAISEDEHAARVILPVIHLLQPWIKQLSPEALDRTNLRDPIQPDFRNALRHALRTTLALATACTFWAISAWQEGAGFVMQCAAVCALASTMEHPAKGVIAMTWSMLAAIVAGFICKFLLLPHARDLFTMLLCFAAVLIPLASLTASRRPTLAIIGGTAGVFIFAMVQPVNHMSYDAAHYLSSSIGAVFGTMISLPVFSLILPTRPGKEGGRLLRRLSRSARKVTSGIFTPSLHAWRMTAHDQLRQMQANPETTTDELQGGLIQLDLGTHLLALRKLARDLPSPAPVLTAIATGRINEEAIAHSLHDILRDDAIQPSLRFTVAALLDEVRRLLAAQTPARKFP</sequence>
<name>A0A858RQF5_9BACT</name>
<dbReference type="PANTHER" id="PTHR30509:SF9">
    <property type="entry name" value="MULTIDRUG RESISTANCE PROTEIN MDTO"/>
    <property type="match status" value="1"/>
</dbReference>
<reference evidence="8 9" key="1">
    <citation type="submission" date="2020-04" db="EMBL/GenBank/DDBJ databases">
        <title>Luteolibacter sp. G-1-1-1 isolated from soil.</title>
        <authorList>
            <person name="Dahal R.H."/>
        </authorList>
    </citation>
    <scope>NUCLEOTIDE SEQUENCE [LARGE SCALE GENOMIC DNA]</scope>
    <source>
        <strain evidence="8 9">G-1-1-1</strain>
    </source>
</reference>
<feature type="transmembrane region" description="Helical" evidence="7">
    <location>
        <begin position="472"/>
        <end position="489"/>
    </location>
</feature>
<dbReference type="Proteomes" id="UP000501812">
    <property type="component" value="Chromosome"/>
</dbReference>
<dbReference type="KEGG" id="luo:HHL09_23480"/>
<gene>
    <name evidence="8" type="ORF">HHL09_23480</name>
</gene>
<organism evidence="8 9">
    <name type="scientific">Luteolibacter luteus</name>
    <dbReference type="NCBI Taxonomy" id="2728835"/>
    <lineage>
        <taxon>Bacteria</taxon>
        <taxon>Pseudomonadati</taxon>
        <taxon>Verrucomicrobiota</taxon>
        <taxon>Verrucomicrobiia</taxon>
        <taxon>Verrucomicrobiales</taxon>
        <taxon>Verrucomicrobiaceae</taxon>
        <taxon>Luteolibacter</taxon>
    </lineage>
</organism>
<keyword evidence="2" id="KW-0813">Transport</keyword>
<accession>A0A858RQF5</accession>
<evidence type="ECO:0000256" key="5">
    <source>
        <dbReference type="ARBA" id="ARBA00022989"/>
    </source>
</evidence>
<feature type="transmembrane region" description="Helical" evidence="7">
    <location>
        <begin position="448"/>
        <end position="465"/>
    </location>
</feature>
<evidence type="ECO:0000256" key="4">
    <source>
        <dbReference type="ARBA" id="ARBA00022692"/>
    </source>
</evidence>
<dbReference type="AlphaFoldDB" id="A0A858RQF5"/>
<evidence type="ECO:0000256" key="7">
    <source>
        <dbReference type="SAM" id="Phobius"/>
    </source>
</evidence>
<evidence type="ECO:0000256" key="2">
    <source>
        <dbReference type="ARBA" id="ARBA00022448"/>
    </source>
</evidence>
<feature type="transmembrane region" description="Helical" evidence="7">
    <location>
        <begin position="104"/>
        <end position="124"/>
    </location>
</feature>
<keyword evidence="9" id="KW-1185">Reference proteome</keyword>
<dbReference type="PANTHER" id="PTHR30509">
    <property type="entry name" value="P-HYDROXYBENZOIC ACID EFFLUX PUMP SUBUNIT-RELATED"/>
    <property type="match status" value="1"/>
</dbReference>
<protein>
    <submittedName>
        <fullName evidence="8">FUSC family protein</fullName>
    </submittedName>
</protein>
<dbReference type="GO" id="GO:0022857">
    <property type="term" value="F:transmembrane transporter activity"/>
    <property type="evidence" value="ECO:0007669"/>
    <property type="project" value="InterPro"/>
</dbReference>
<keyword evidence="5 7" id="KW-1133">Transmembrane helix</keyword>
<evidence type="ECO:0000313" key="8">
    <source>
        <dbReference type="EMBL" id="QJE98618.1"/>
    </source>
</evidence>
<feature type="transmembrane region" description="Helical" evidence="7">
    <location>
        <begin position="501"/>
        <end position="523"/>
    </location>
</feature>
<dbReference type="InterPro" id="IPR006726">
    <property type="entry name" value="PHBA_efflux_AaeB/fusaric-R"/>
</dbReference>
<feature type="transmembrane region" description="Helical" evidence="7">
    <location>
        <begin position="131"/>
        <end position="149"/>
    </location>
</feature>
<keyword evidence="6 7" id="KW-0472">Membrane</keyword>